<keyword evidence="1" id="KW-0378">Hydrolase</keyword>
<dbReference type="OrthoDB" id="2356897at2"/>
<dbReference type="Pfam" id="PF13180">
    <property type="entry name" value="PDZ_2"/>
    <property type="match status" value="1"/>
</dbReference>
<dbReference type="PROSITE" id="PS51786">
    <property type="entry name" value="LON_PROTEOLYTIC"/>
    <property type="match status" value="1"/>
</dbReference>
<dbReference type="InterPro" id="IPR008269">
    <property type="entry name" value="Lon_proteolytic"/>
</dbReference>
<evidence type="ECO:0000313" key="6">
    <source>
        <dbReference type="Proteomes" id="UP000256253"/>
    </source>
</evidence>
<evidence type="ECO:0000259" key="4">
    <source>
        <dbReference type="PROSITE" id="PS51786"/>
    </source>
</evidence>
<feature type="domain" description="Lon proteolytic" evidence="4">
    <location>
        <begin position="265"/>
        <end position="366"/>
    </location>
</feature>
<dbReference type="GO" id="GO:0005524">
    <property type="term" value="F:ATP binding"/>
    <property type="evidence" value="ECO:0007669"/>
    <property type="project" value="InterPro"/>
</dbReference>
<feature type="active site" evidence="1">
    <location>
        <position position="273"/>
    </location>
</feature>
<name>A0A3D9UVE4_9MICO</name>
<dbReference type="EMBL" id="QTUA01000001">
    <property type="protein sequence ID" value="REF31930.1"/>
    <property type="molecule type" value="Genomic_DNA"/>
</dbReference>
<keyword evidence="2" id="KW-1133">Transmembrane helix</keyword>
<comment type="similarity">
    <text evidence="1">Belongs to the peptidase S16 family.</text>
</comment>
<organism evidence="5 6">
    <name type="scientific">Calidifontibacter indicus</name>
    <dbReference type="NCBI Taxonomy" id="419650"/>
    <lineage>
        <taxon>Bacteria</taxon>
        <taxon>Bacillati</taxon>
        <taxon>Actinomycetota</taxon>
        <taxon>Actinomycetes</taxon>
        <taxon>Micrococcales</taxon>
        <taxon>Dermacoccaceae</taxon>
        <taxon>Calidifontibacter</taxon>
    </lineage>
</organism>
<gene>
    <name evidence="5" type="ORF">DFJ65_3021</name>
</gene>
<dbReference type="Pfam" id="PF05362">
    <property type="entry name" value="Lon_C"/>
    <property type="match status" value="1"/>
</dbReference>
<dbReference type="InterPro" id="IPR014721">
    <property type="entry name" value="Ribsml_uS5_D2-typ_fold_subgr"/>
</dbReference>
<feature type="transmembrane region" description="Helical" evidence="2">
    <location>
        <begin position="37"/>
        <end position="56"/>
    </location>
</feature>
<sequence length="381" mass="39276">MSFPENNPGSPSEGAYGSYGSNATVAARRPSMSRRNLVLVVLTAVLVVAIALMSVIKVPVAILRPGPATDTLGKVDGKEVISIVGAQTYPTSGALDFTTVSIAGGPNYPVSVLEYLQAKFLDKNAEIEPEEMWFPKNVSGDQIKQQNAADMTDSQETAEVVAMRAAGYKVPEKVLVGAVAEKAPAGDALKVNDELIKVNGKQVTDLASVHAAMGTVKAGATVPVELKRAGRTMTVQARTGAQDGRAIFGIGLNPEYTMPFEVKVNAGNVGGPSAGMMFTLAIYDKITPGALTGGKKVAGTGTMNELGEVGPIGGVQHKMVGAKNAGATYFLAPASDCGEVVGHEPKGMTVVKVSTFAEALAVMPRIAAGQTSGLPSCSPTN</sequence>
<accession>A0A3D9UVE4</accession>
<keyword evidence="6" id="KW-1185">Reference proteome</keyword>
<dbReference type="RefSeq" id="WP_115923701.1">
    <property type="nucleotide sequence ID" value="NZ_QTUA01000001.1"/>
</dbReference>
<keyword evidence="1" id="KW-0720">Serine protease</keyword>
<dbReference type="GO" id="GO:0030163">
    <property type="term" value="P:protein catabolic process"/>
    <property type="evidence" value="ECO:0007669"/>
    <property type="project" value="InterPro"/>
</dbReference>
<feature type="domain" description="PDZ" evidence="3">
    <location>
        <begin position="167"/>
        <end position="230"/>
    </location>
</feature>
<comment type="catalytic activity">
    <reaction evidence="1">
        <text>Hydrolysis of proteins in presence of ATP.</text>
        <dbReference type="EC" id="3.4.21.53"/>
    </reaction>
</comment>
<dbReference type="PROSITE" id="PS50106">
    <property type="entry name" value="PDZ"/>
    <property type="match status" value="1"/>
</dbReference>
<dbReference type="AlphaFoldDB" id="A0A3D9UVE4"/>
<dbReference type="InterPro" id="IPR020568">
    <property type="entry name" value="Ribosomal_Su5_D2-typ_SF"/>
</dbReference>
<dbReference type="Proteomes" id="UP000256253">
    <property type="component" value="Unassembled WGS sequence"/>
</dbReference>
<dbReference type="GO" id="GO:0006508">
    <property type="term" value="P:proteolysis"/>
    <property type="evidence" value="ECO:0007669"/>
    <property type="project" value="UniProtKB-KW"/>
</dbReference>
<dbReference type="GO" id="GO:0004176">
    <property type="term" value="F:ATP-dependent peptidase activity"/>
    <property type="evidence" value="ECO:0007669"/>
    <property type="project" value="UniProtKB-UniRule"/>
</dbReference>
<feature type="active site" evidence="1">
    <location>
        <position position="318"/>
    </location>
</feature>
<evidence type="ECO:0000256" key="2">
    <source>
        <dbReference type="SAM" id="Phobius"/>
    </source>
</evidence>
<evidence type="ECO:0000259" key="3">
    <source>
        <dbReference type="PROSITE" id="PS50106"/>
    </source>
</evidence>
<evidence type="ECO:0000313" key="5">
    <source>
        <dbReference type="EMBL" id="REF31930.1"/>
    </source>
</evidence>
<dbReference type="Gene3D" id="3.30.230.10">
    <property type="match status" value="1"/>
</dbReference>
<dbReference type="InterPro" id="IPR036034">
    <property type="entry name" value="PDZ_sf"/>
</dbReference>
<evidence type="ECO:0000256" key="1">
    <source>
        <dbReference type="PROSITE-ProRule" id="PRU01122"/>
    </source>
</evidence>
<keyword evidence="2" id="KW-0472">Membrane</keyword>
<keyword evidence="1" id="KW-0645">Protease</keyword>
<dbReference type="EC" id="3.4.21.53" evidence="1"/>
<dbReference type="PANTHER" id="PTHR10046">
    <property type="entry name" value="ATP DEPENDENT LON PROTEASE FAMILY MEMBER"/>
    <property type="match status" value="1"/>
</dbReference>
<dbReference type="InterPro" id="IPR027065">
    <property type="entry name" value="Lon_Prtase"/>
</dbReference>
<comment type="caution">
    <text evidence="5">The sequence shown here is derived from an EMBL/GenBank/DDBJ whole genome shotgun (WGS) entry which is preliminary data.</text>
</comment>
<reference evidence="5 6" key="1">
    <citation type="submission" date="2018-08" db="EMBL/GenBank/DDBJ databases">
        <title>Sequencing the genomes of 1000 actinobacteria strains.</title>
        <authorList>
            <person name="Klenk H.-P."/>
        </authorList>
    </citation>
    <scope>NUCLEOTIDE SEQUENCE [LARGE SCALE GENOMIC DNA]</scope>
    <source>
        <strain evidence="5 6">DSM 22967</strain>
    </source>
</reference>
<protein>
    <recommendedName>
        <fullName evidence="1">endopeptidase La</fullName>
        <ecNumber evidence="1">3.4.21.53</ecNumber>
    </recommendedName>
</protein>
<dbReference type="GO" id="GO:0004252">
    <property type="term" value="F:serine-type endopeptidase activity"/>
    <property type="evidence" value="ECO:0007669"/>
    <property type="project" value="UniProtKB-UniRule"/>
</dbReference>
<dbReference type="SUPFAM" id="SSF54211">
    <property type="entry name" value="Ribosomal protein S5 domain 2-like"/>
    <property type="match status" value="1"/>
</dbReference>
<keyword evidence="2" id="KW-0812">Transmembrane</keyword>
<dbReference type="InterPro" id="IPR001478">
    <property type="entry name" value="PDZ"/>
</dbReference>
<dbReference type="SUPFAM" id="SSF50156">
    <property type="entry name" value="PDZ domain-like"/>
    <property type="match status" value="1"/>
</dbReference>
<proteinExistence type="inferred from homology"/>